<keyword evidence="2 3" id="KW-0808">Transferase</keyword>
<dbReference type="PROSITE" id="PS51659">
    <property type="entry name" value="GT23"/>
    <property type="match status" value="1"/>
</dbReference>
<reference evidence="5 6" key="1">
    <citation type="journal article" date="2008" name="Nature">
        <title>The Trichoplax genome and the nature of placozoans.</title>
        <authorList>
            <person name="Srivastava M."/>
            <person name="Begovic E."/>
            <person name="Chapman J."/>
            <person name="Putnam N.H."/>
            <person name="Hellsten U."/>
            <person name="Kawashima T."/>
            <person name="Kuo A."/>
            <person name="Mitros T."/>
            <person name="Salamov A."/>
            <person name="Carpenter M.L."/>
            <person name="Signorovitch A.Y."/>
            <person name="Moreno M.A."/>
            <person name="Kamm K."/>
            <person name="Grimwood J."/>
            <person name="Schmutz J."/>
            <person name="Shapiro H."/>
            <person name="Grigoriev I.V."/>
            <person name="Buss L.W."/>
            <person name="Schierwater B."/>
            <person name="Dellaporta S.L."/>
            <person name="Rokhsar D.S."/>
        </authorList>
    </citation>
    <scope>NUCLEOTIDE SEQUENCE [LARGE SCALE GENOMIC DNA]</scope>
    <source>
        <strain evidence="5 6">Grell-BS-1999</strain>
    </source>
</reference>
<dbReference type="KEGG" id="tad:TRIADDRAFT_61042"/>
<dbReference type="EMBL" id="DS985259">
    <property type="protein sequence ID" value="EDV20543.1"/>
    <property type="molecule type" value="Genomic_DNA"/>
</dbReference>
<feature type="domain" description="GT23" evidence="4">
    <location>
        <begin position="1"/>
        <end position="28"/>
    </location>
</feature>
<comment type="caution">
    <text evidence="3">Lacks conserved residue(s) required for the propagation of feature annotation.</text>
</comment>
<accession>B3S9V8</accession>
<evidence type="ECO:0000313" key="6">
    <source>
        <dbReference type="Proteomes" id="UP000009022"/>
    </source>
</evidence>
<evidence type="ECO:0000256" key="2">
    <source>
        <dbReference type="ARBA" id="ARBA00022679"/>
    </source>
</evidence>
<name>B3S9V8_TRIAD</name>
<dbReference type="HOGENOM" id="CLU_1770450_0_0_1"/>
<protein>
    <recommendedName>
        <fullName evidence="4">GT23 domain-containing protein</fullName>
    </recommendedName>
</protein>
<keyword evidence="1 3" id="KW-0328">Glycosyltransferase</keyword>
<dbReference type="PhylomeDB" id="B3S9V8"/>
<gene>
    <name evidence="5" type="ORF">TRIADDRAFT_61042</name>
</gene>
<sequence length="147" mass="16616">MSSNVGRLAYELHEVIYSQSRGRHFASLDLDYHVFGFTASGEGPWIMQAKKDCASNGSGTIDLLKGDLLDSCVSIKEKKNIVYGYSKRLKKFGHFHQSCLYYLADNQDYPDYSKSDGWYQQHIPDMKRISTLGNICMKSSITDIGVI</sequence>
<dbReference type="CTD" id="6758241"/>
<dbReference type="RefSeq" id="XP_002116969.1">
    <property type="nucleotide sequence ID" value="XM_002116933.1"/>
</dbReference>
<proteinExistence type="inferred from homology"/>
<evidence type="ECO:0000313" key="5">
    <source>
        <dbReference type="EMBL" id="EDV20543.1"/>
    </source>
</evidence>
<dbReference type="InParanoid" id="B3S9V8"/>
<evidence type="ECO:0000256" key="1">
    <source>
        <dbReference type="ARBA" id="ARBA00022676"/>
    </source>
</evidence>
<dbReference type="AlphaFoldDB" id="B3S9V8"/>
<comment type="similarity">
    <text evidence="3">Belongs to the glycosyltransferase 23 family.</text>
</comment>
<evidence type="ECO:0000256" key="3">
    <source>
        <dbReference type="PROSITE-ProRule" id="PRU00992"/>
    </source>
</evidence>
<dbReference type="InterPro" id="IPR027350">
    <property type="entry name" value="GT23_dom"/>
</dbReference>
<dbReference type="Proteomes" id="UP000009022">
    <property type="component" value="Unassembled WGS sequence"/>
</dbReference>
<dbReference type="GeneID" id="6758241"/>
<dbReference type="GO" id="GO:0016758">
    <property type="term" value="F:hexosyltransferase activity"/>
    <property type="evidence" value="ECO:0007669"/>
    <property type="project" value="UniProtKB-UniRule"/>
</dbReference>
<evidence type="ECO:0000259" key="4">
    <source>
        <dbReference type="PROSITE" id="PS51659"/>
    </source>
</evidence>
<keyword evidence="6" id="KW-1185">Reference proteome</keyword>
<organism evidence="5 6">
    <name type="scientific">Trichoplax adhaerens</name>
    <name type="common">Trichoplax reptans</name>
    <dbReference type="NCBI Taxonomy" id="10228"/>
    <lineage>
        <taxon>Eukaryota</taxon>
        <taxon>Metazoa</taxon>
        <taxon>Placozoa</taxon>
        <taxon>Uniplacotomia</taxon>
        <taxon>Trichoplacea</taxon>
        <taxon>Trichoplacidae</taxon>
        <taxon>Trichoplax</taxon>
    </lineage>
</organism>